<dbReference type="KEGG" id="pbs:Plabr_2686"/>
<dbReference type="Gene3D" id="1.20.1530.20">
    <property type="match status" value="1"/>
</dbReference>
<evidence type="ECO:0000256" key="3">
    <source>
        <dbReference type="ARBA" id="ARBA00022449"/>
    </source>
</evidence>
<evidence type="ECO:0000256" key="8">
    <source>
        <dbReference type="ARBA" id="ARBA00023065"/>
    </source>
</evidence>
<dbReference type="InterPro" id="IPR036721">
    <property type="entry name" value="RCK_C_sf"/>
</dbReference>
<feature type="transmembrane region" description="Helical" evidence="10">
    <location>
        <begin position="6"/>
        <end position="25"/>
    </location>
</feature>
<feature type="transmembrane region" description="Helical" evidence="10">
    <location>
        <begin position="185"/>
        <end position="210"/>
    </location>
</feature>
<dbReference type="eggNOG" id="COG3263">
    <property type="taxonomic scope" value="Bacteria"/>
</dbReference>
<dbReference type="GO" id="GO:0006813">
    <property type="term" value="P:potassium ion transport"/>
    <property type="evidence" value="ECO:0007669"/>
    <property type="project" value="UniProtKB-KW"/>
</dbReference>
<feature type="transmembrane region" description="Helical" evidence="10">
    <location>
        <begin position="273"/>
        <end position="291"/>
    </location>
</feature>
<dbReference type="PANTHER" id="PTHR32507:SF7">
    <property type="entry name" value="K(+)_H(+) ANTIPORTER NHAP2"/>
    <property type="match status" value="1"/>
</dbReference>
<dbReference type="RefSeq" id="WP_013629010.1">
    <property type="nucleotide sequence ID" value="NC_015174.1"/>
</dbReference>
<dbReference type="NCBIfam" id="NF003715">
    <property type="entry name" value="PRK05326.1-2"/>
    <property type="match status" value="1"/>
</dbReference>
<feature type="transmembrane region" description="Helical" evidence="10">
    <location>
        <begin position="367"/>
        <end position="386"/>
    </location>
</feature>
<keyword evidence="5" id="KW-0633">Potassium transport</keyword>
<keyword evidence="6 10" id="KW-0812">Transmembrane</keyword>
<dbReference type="STRING" id="756272.Plabr_2686"/>
<feature type="transmembrane region" description="Helical" evidence="10">
    <location>
        <begin position="332"/>
        <end position="355"/>
    </location>
</feature>
<evidence type="ECO:0000313" key="12">
    <source>
        <dbReference type="EMBL" id="ADY60286.1"/>
    </source>
</evidence>
<evidence type="ECO:0000256" key="6">
    <source>
        <dbReference type="ARBA" id="ARBA00022692"/>
    </source>
</evidence>
<keyword evidence="4" id="KW-1003">Cell membrane</keyword>
<evidence type="ECO:0000256" key="9">
    <source>
        <dbReference type="ARBA" id="ARBA00023136"/>
    </source>
</evidence>
<dbReference type="Gene3D" id="3.30.70.1450">
    <property type="entry name" value="Regulator of K+ conductance, C-terminal domain"/>
    <property type="match status" value="1"/>
</dbReference>
<evidence type="ECO:0000256" key="7">
    <source>
        <dbReference type="ARBA" id="ARBA00022989"/>
    </source>
</evidence>
<keyword evidence="5" id="KW-0630">Potassium</keyword>
<dbReference type="Pfam" id="PF00999">
    <property type="entry name" value="Na_H_Exchanger"/>
    <property type="match status" value="1"/>
</dbReference>
<dbReference type="InterPro" id="IPR006037">
    <property type="entry name" value="RCK_C"/>
</dbReference>
<dbReference type="NCBIfam" id="NF003714">
    <property type="entry name" value="PRK05326.1-1"/>
    <property type="match status" value="1"/>
</dbReference>
<dbReference type="GO" id="GO:0008324">
    <property type="term" value="F:monoatomic cation transmembrane transporter activity"/>
    <property type="evidence" value="ECO:0007669"/>
    <property type="project" value="InterPro"/>
</dbReference>
<dbReference type="Proteomes" id="UP000006860">
    <property type="component" value="Chromosome"/>
</dbReference>
<evidence type="ECO:0000256" key="5">
    <source>
        <dbReference type="ARBA" id="ARBA00022538"/>
    </source>
</evidence>
<evidence type="ECO:0000256" key="10">
    <source>
        <dbReference type="SAM" id="Phobius"/>
    </source>
</evidence>
<keyword evidence="9 10" id="KW-0472">Membrane</keyword>
<name>F0SRX0_RUBBR</name>
<dbReference type="GO" id="GO:0005886">
    <property type="term" value="C:plasma membrane"/>
    <property type="evidence" value="ECO:0007669"/>
    <property type="project" value="UniProtKB-SubCell"/>
</dbReference>
<keyword evidence="3" id="KW-0050">Antiport</keyword>
<keyword evidence="2" id="KW-0813">Transport</keyword>
<feature type="transmembrane region" description="Helical" evidence="10">
    <location>
        <begin position="118"/>
        <end position="139"/>
    </location>
</feature>
<evidence type="ECO:0000313" key="13">
    <source>
        <dbReference type="Proteomes" id="UP000006860"/>
    </source>
</evidence>
<feature type="transmembrane region" description="Helical" evidence="10">
    <location>
        <begin position="90"/>
        <end position="112"/>
    </location>
</feature>
<dbReference type="HOGENOM" id="CLU_005912_9_2_0"/>
<feature type="transmembrane region" description="Helical" evidence="10">
    <location>
        <begin position="303"/>
        <end position="325"/>
    </location>
</feature>
<feature type="domain" description="RCK C-terminal" evidence="11">
    <location>
        <begin position="403"/>
        <end position="484"/>
    </location>
</feature>
<dbReference type="Pfam" id="PF02080">
    <property type="entry name" value="TrkA_C"/>
    <property type="match status" value="1"/>
</dbReference>
<dbReference type="GO" id="GO:0015297">
    <property type="term" value="F:antiporter activity"/>
    <property type="evidence" value="ECO:0007669"/>
    <property type="project" value="UniProtKB-KW"/>
</dbReference>
<dbReference type="AlphaFoldDB" id="F0SRX0"/>
<dbReference type="PANTHER" id="PTHR32507">
    <property type="entry name" value="NA(+)/H(+) ANTIPORTER 1"/>
    <property type="match status" value="1"/>
</dbReference>
<protein>
    <submittedName>
        <fullName evidence="12">Potassium/proton antiporter, CPA1 family</fullName>
    </submittedName>
</protein>
<evidence type="ECO:0000256" key="2">
    <source>
        <dbReference type="ARBA" id="ARBA00022448"/>
    </source>
</evidence>
<comment type="subcellular location">
    <subcellularLocation>
        <location evidence="1">Cell membrane</location>
        <topology evidence="1">Multi-pass membrane protein</topology>
    </subcellularLocation>
</comment>
<dbReference type="NCBIfam" id="NF003716">
    <property type="entry name" value="PRK05326.1-3"/>
    <property type="match status" value="1"/>
</dbReference>
<keyword evidence="13" id="KW-1185">Reference proteome</keyword>
<evidence type="ECO:0000256" key="1">
    <source>
        <dbReference type="ARBA" id="ARBA00004651"/>
    </source>
</evidence>
<feature type="transmembrane region" description="Helical" evidence="10">
    <location>
        <begin position="32"/>
        <end position="51"/>
    </location>
</feature>
<gene>
    <name evidence="12" type="ordered locus">Plabr_2686</name>
</gene>
<organism evidence="12 13">
    <name type="scientific">Rubinisphaera brasiliensis (strain ATCC 49424 / DSM 5305 / JCM 21570 / IAM 15109 / NBRC 103401 / IFAM 1448)</name>
    <name type="common">Planctomyces brasiliensis</name>
    <dbReference type="NCBI Taxonomy" id="756272"/>
    <lineage>
        <taxon>Bacteria</taxon>
        <taxon>Pseudomonadati</taxon>
        <taxon>Planctomycetota</taxon>
        <taxon>Planctomycetia</taxon>
        <taxon>Planctomycetales</taxon>
        <taxon>Planctomycetaceae</taxon>
        <taxon>Rubinisphaera</taxon>
    </lineage>
</organism>
<dbReference type="PROSITE" id="PS51202">
    <property type="entry name" value="RCK_C"/>
    <property type="match status" value="1"/>
</dbReference>
<dbReference type="EMBL" id="CP002546">
    <property type="protein sequence ID" value="ADY60286.1"/>
    <property type="molecule type" value="Genomic_DNA"/>
</dbReference>
<evidence type="ECO:0000259" key="11">
    <source>
        <dbReference type="PROSITE" id="PS51202"/>
    </source>
</evidence>
<evidence type="ECO:0000256" key="4">
    <source>
        <dbReference type="ARBA" id="ARBA00022475"/>
    </source>
</evidence>
<reference evidence="13" key="1">
    <citation type="submission" date="2011-02" db="EMBL/GenBank/DDBJ databases">
        <title>The complete genome of Planctomyces brasiliensis DSM 5305.</title>
        <authorList>
            <person name="Lucas S."/>
            <person name="Copeland A."/>
            <person name="Lapidus A."/>
            <person name="Bruce D."/>
            <person name="Goodwin L."/>
            <person name="Pitluck S."/>
            <person name="Kyrpides N."/>
            <person name="Mavromatis K."/>
            <person name="Pagani I."/>
            <person name="Ivanova N."/>
            <person name="Ovchinnikova G."/>
            <person name="Lu M."/>
            <person name="Detter J.C."/>
            <person name="Han C."/>
            <person name="Land M."/>
            <person name="Hauser L."/>
            <person name="Markowitz V."/>
            <person name="Cheng J.-F."/>
            <person name="Hugenholtz P."/>
            <person name="Woyke T."/>
            <person name="Wu D."/>
            <person name="Tindall B."/>
            <person name="Pomrenke H.G."/>
            <person name="Brambilla E."/>
            <person name="Klenk H.-P."/>
            <person name="Eisen J.A."/>
        </authorList>
    </citation>
    <scope>NUCLEOTIDE SEQUENCE [LARGE SCALE GENOMIC DNA]</scope>
    <source>
        <strain evidence="13">ATCC 49424 / DSM 5305 / JCM 21570 / NBRC 103401 / IFAM 1448</strain>
    </source>
</reference>
<dbReference type="OrthoDB" id="9810759at2"/>
<dbReference type="InterPro" id="IPR038770">
    <property type="entry name" value="Na+/solute_symporter_sf"/>
</dbReference>
<dbReference type="GO" id="GO:1902600">
    <property type="term" value="P:proton transmembrane transport"/>
    <property type="evidence" value="ECO:0007669"/>
    <property type="project" value="InterPro"/>
</dbReference>
<keyword evidence="8" id="KW-0406">Ion transport</keyword>
<feature type="transmembrane region" description="Helical" evidence="10">
    <location>
        <begin position="222"/>
        <end position="252"/>
    </location>
</feature>
<accession>F0SRX0</accession>
<dbReference type="SUPFAM" id="SSF116726">
    <property type="entry name" value="TrkA C-terminal domain-like"/>
    <property type="match status" value="1"/>
</dbReference>
<proteinExistence type="predicted"/>
<dbReference type="InterPro" id="IPR006153">
    <property type="entry name" value="Cation/H_exchanger_TM"/>
</dbReference>
<keyword evidence="7 10" id="KW-1133">Transmembrane helix</keyword>
<sequence>MFLIDELILVGSVLLLLGIISNLISSRLGVPVLVLFLFLGMLAGSEGIGGIEFSDYQLAHAVGTIALAMILFDGGLSTKSDAVVCAWKPAVSLATVGVFITAGVTGIAASYILGLTWLQGLLLGSIVGSTDAAAVFSILRNSGVTLPQKISSTLEVESGSNDPMAIFLTIGCIELIAQRMDFGPALLLLFLVQMVVGLLVGVGVGALAVWVVNRIQLGSAGLFPVLVSAFCLLSFGLSANLGGSGFLAVYLSGLVLGNRRLIFQRGIRLYHDAIAWLAQILMFVMLGLLSFPSRLWAVSGKALLVAAVLILVARPLACVCSLLPFRFDWRSLTFISWVGLKGAVPITLATFPLMMGTPNASLYFDTVFFIVVLSALVQGSTLPFAAKLLGLQQPPEPEPPVTLEISTLRHVDGDIVDFLIGEDSRAAGKQVKDLALPEGVVIALIVREDQLIPPQGTTRIQSGDHAILVLRPGTRPLVNQIFGRSPDQRGEIPEAFEFPLRASITVAELHEFYGIWLDLPGDVSLAKAIREIRGSASLQEGTEVRVGPLSFTVRSLKSDGSVEMIGMTILSDREIRAAERAHEIR</sequence>
<feature type="transmembrane region" description="Helical" evidence="10">
    <location>
        <begin position="57"/>
        <end position="78"/>
    </location>
</feature>